<sequence length="159" mass="18003">MKLQFLNYSLIVVISILFVGCQKAANQKEHSETETNSKEVLQESAADTPAGLVDFLGTWEGPDHFPLVEIRYENKQVHIREVYGLDADKGTKYTASYADHKITAEGEEKNFYKWTLPQFKLKGDSQEVMEFMSGLGPVDLKPSSQSMPQIDYLPPRNND</sequence>
<keyword evidence="3" id="KW-1185">Reference proteome</keyword>
<dbReference type="AlphaFoldDB" id="A0A918Q1Z1"/>
<accession>A0A918Q1Z1</accession>
<proteinExistence type="predicted"/>
<dbReference type="Proteomes" id="UP000619457">
    <property type="component" value="Unassembled WGS sequence"/>
</dbReference>
<name>A0A918Q1Z1_9BACT</name>
<organism evidence="2 3">
    <name type="scientific">Echinicola pacifica</name>
    <dbReference type="NCBI Taxonomy" id="346377"/>
    <lineage>
        <taxon>Bacteria</taxon>
        <taxon>Pseudomonadati</taxon>
        <taxon>Bacteroidota</taxon>
        <taxon>Cytophagia</taxon>
        <taxon>Cytophagales</taxon>
        <taxon>Cyclobacteriaceae</taxon>
        <taxon>Echinicola</taxon>
    </lineage>
</organism>
<evidence type="ECO:0000313" key="2">
    <source>
        <dbReference type="EMBL" id="GGZ30768.1"/>
    </source>
</evidence>
<gene>
    <name evidence="2" type="ORF">GCM10007049_24580</name>
</gene>
<evidence type="ECO:0000313" key="3">
    <source>
        <dbReference type="Proteomes" id="UP000619457"/>
    </source>
</evidence>
<dbReference type="PROSITE" id="PS51257">
    <property type="entry name" value="PROKAR_LIPOPROTEIN"/>
    <property type="match status" value="1"/>
</dbReference>
<reference evidence="2" key="2">
    <citation type="submission" date="2020-09" db="EMBL/GenBank/DDBJ databases">
        <authorList>
            <person name="Sun Q."/>
            <person name="Kim S."/>
        </authorList>
    </citation>
    <scope>NUCLEOTIDE SEQUENCE</scope>
    <source>
        <strain evidence="2">KCTC 12368</strain>
    </source>
</reference>
<dbReference type="RefSeq" id="WP_018474658.1">
    <property type="nucleotide sequence ID" value="NZ_BMWX01000004.1"/>
</dbReference>
<reference evidence="2" key="1">
    <citation type="journal article" date="2014" name="Int. J. Syst. Evol. Microbiol.">
        <title>Complete genome sequence of Corynebacterium casei LMG S-19264T (=DSM 44701T), isolated from a smear-ripened cheese.</title>
        <authorList>
            <consortium name="US DOE Joint Genome Institute (JGI-PGF)"/>
            <person name="Walter F."/>
            <person name="Albersmeier A."/>
            <person name="Kalinowski J."/>
            <person name="Ruckert C."/>
        </authorList>
    </citation>
    <scope>NUCLEOTIDE SEQUENCE</scope>
    <source>
        <strain evidence="2">KCTC 12368</strain>
    </source>
</reference>
<protein>
    <submittedName>
        <fullName evidence="2">Uncharacterized protein</fullName>
    </submittedName>
</protein>
<dbReference type="EMBL" id="BMWX01000004">
    <property type="protein sequence ID" value="GGZ30768.1"/>
    <property type="molecule type" value="Genomic_DNA"/>
</dbReference>
<comment type="caution">
    <text evidence="2">The sequence shown here is derived from an EMBL/GenBank/DDBJ whole genome shotgun (WGS) entry which is preliminary data.</text>
</comment>
<evidence type="ECO:0000256" key="1">
    <source>
        <dbReference type="SAM" id="MobiDB-lite"/>
    </source>
</evidence>
<feature type="region of interest" description="Disordered" evidence="1">
    <location>
        <begin position="137"/>
        <end position="159"/>
    </location>
</feature>